<evidence type="ECO:0000313" key="3">
    <source>
        <dbReference type="Proteomes" id="UP000316609"/>
    </source>
</evidence>
<reference evidence="2 3" key="1">
    <citation type="journal article" date="2019" name="Nat. Microbiol.">
        <title>Mediterranean grassland soil C-N compound turnover is dependent on rainfall and depth, and is mediated by genomically divergent microorganisms.</title>
        <authorList>
            <person name="Diamond S."/>
            <person name="Andeer P.F."/>
            <person name="Li Z."/>
            <person name="Crits-Christoph A."/>
            <person name="Burstein D."/>
            <person name="Anantharaman K."/>
            <person name="Lane K.R."/>
            <person name="Thomas B.C."/>
            <person name="Pan C."/>
            <person name="Northen T.R."/>
            <person name="Banfield J.F."/>
        </authorList>
    </citation>
    <scope>NUCLEOTIDE SEQUENCE [LARGE SCALE GENOMIC DNA]</scope>
    <source>
        <strain evidence="2">WS_8</strain>
    </source>
</reference>
<dbReference type="Proteomes" id="UP000316609">
    <property type="component" value="Unassembled WGS sequence"/>
</dbReference>
<dbReference type="InterPro" id="IPR036465">
    <property type="entry name" value="vWFA_dom_sf"/>
</dbReference>
<protein>
    <recommendedName>
        <fullName evidence="4">VWA domain-containing protein</fullName>
    </recommendedName>
</protein>
<proteinExistence type="predicted"/>
<feature type="transmembrane region" description="Helical" evidence="1">
    <location>
        <begin position="12"/>
        <end position="34"/>
    </location>
</feature>
<accession>A0A538TPF4</accession>
<name>A0A538TPF4_UNCEI</name>
<dbReference type="Gene3D" id="3.40.50.880">
    <property type="match status" value="1"/>
</dbReference>
<comment type="caution">
    <text evidence="2">The sequence shown here is derived from an EMBL/GenBank/DDBJ whole genome shotgun (WGS) entry which is preliminary data.</text>
</comment>
<feature type="transmembrane region" description="Helical" evidence="1">
    <location>
        <begin position="46"/>
        <end position="63"/>
    </location>
</feature>
<dbReference type="PANTHER" id="PTHR37947:SF1">
    <property type="entry name" value="BLL2462 PROTEIN"/>
    <property type="match status" value="1"/>
</dbReference>
<dbReference type="SUPFAM" id="SSF53300">
    <property type="entry name" value="vWA-like"/>
    <property type="match status" value="1"/>
</dbReference>
<evidence type="ECO:0000256" key="1">
    <source>
        <dbReference type="SAM" id="Phobius"/>
    </source>
</evidence>
<dbReference type="SUPFAM" id="SSF52317">
    <property type="entry name" value="Class I glutamine amidotransferase-like"/>
    <property type="match status" value="1"/>
</dbReference>
<dbReference type="EMBL" id="VBOY01000070">
    <property type="protein sequence ID" value="TMQ65480.1"/>
    <property type="molecule type" value="Genomic_DNA"/>
</dbReference>
<organism evidence="2 3">
    <name type="scientific">Eiseniibacteriota bacterium</name>
    <dbReference type="NCBI Taxonomy" id="2212470"/>
    <lineage>
        <taxon>Bacteria</taxon>
        <taxon>Candidatus Eiseniibacteriota</taxon>
    </lineage>
</organism>
<sequence length="719" mass="76060">MIGFSVHLAPNAPWPALVLASVGLVLLGLWAYRFPSPPLPPRARRLLPALRIAALLVLAWLLAQPILERARAGRTTEVVVLVDRSRSMDLPVAARSPSKAPPATRGDRAERAAREIEQAWRGRAAVRVLPFAGRLGTDSTWRETRGLTALGDALSALAGSDGDEPDGVVVVSDGVVNAGQDPIAAARSLGAPVHTVLVGDPGGRDRAVVEVESSARARVGEATPVRVRVTSSEPRGTPLSVRLADGARALGQTTVVAPGSGAEAVAEFRVVPARPGLAVWTASIDSAAGERTTANNARQTALEVAPGRLGVTIVSGGLNWDLTFLRRALLGDSSLAVTSCLHDRSGWRQVEAKRTVPTLGAEALRGQAVVVLDGISGPEIGADFDRSLAAFARSGGGLLLLGGASPGIQRLAAGALAADLALAIARVPVARGGMPVPSPAAREVLAWDDDPARGDQAWRAAAPLTDPAPIQASAGDRVFIASEGGGPPLLLARRVGRGQALLVNGAGLWRWSLAEHDDLASERGNRLWRLIVRWLAEPVQGEPLRVRPERWLSPHGESVRLLASLQDEQFRPLAGATVEAYVQSGAGRATRAAFTAREPGSYDVSLAALPPGRYRVRALASRAGREIAQATSEFAVDRWSLEEARSEPDSATLASLAAATGGRMTSAAHVANWARSLPTRTIARERSESFRLWESRWTFFFLVAALSLEWAWRRRRGLP</sequence>
<evidence type="ECO:0000313" key="2">
    <source>
        <dbReference type="EMBL" id="TMQ65480.1"/>
    </source>
</evidence>
<gene>
    <name evidence="2" type="ORF">E6K78_07590</name>
</gene>
<keyword evidence="1" id="KW-0812">Transmembrane</keyword>
<keyword evidence="1" id="KW-1133">Transmembrane helix</keyword>
<dbReference type="Gene3D" id="3.40.50.410">
    <property type="entry name" value="von Willebrand factor, type A domain"/>
    <property type="match status" value="1"/>
</dbReference>
<dbReference type="PANTHER" id="PTHR37947">
    <property type="entry name" value="BLL2462 PROTEIN"/>
    <property type="match status" value="1"/>
</dbReference>
<evidence type="ECO:0008006" key="4">
    <source>
        <dbReference type="Google" id="ProtNLM"/>
    </source>
</evidence>
<dbReference type="AlphaFoldDB" id="A0A538TPF4"/>
<keyword evidence="1" id="KW-0472">Membrane</keyword>
<dbReference type="InterPro" id="IPR029062">
    <property type="entry name" value="Class_I_gatase-like"/>
</dbReference>